<protein>
    <recommendedName>
        <fullName evidence="4">Core-binding (CB) domain-containing protein</fullName>
    </recommendedName>
</protein>
<feature type="compositionally biased region" description="Low complexity" evidence="3">
    <location>
        <begin position="120"/>
        <end position="129"/>
    </location>
</feature>
<dbReference type="Gene3D" id="1.10.150.130">
    <property type="match status" value="1"/>
</dbReference>
<accession>A0ABT0G378</accession>
<dbReference type="PROSITE" id="PS51900">
    <property type="entry name" value="CB"/>
    <property type="match status" value="1"/>
</dbReference>
<feature type="domain" description="Core-binding (CB)" evidence="4">
    <location>
        <begin position="195"/>
        <end position="285"/>
    </location>
</feature>
<organism evidence="5 6">
    <name type="scientific">Actinomadura luzonensis</name>
    <dbReference type="NCBI Taxonomy" id="2805427"/>
    <lineage>
        <taxon>Bacteria</taxon>
        <taxon>Bacillati</taxon>
        <taxon>Actinomycetota</taxon>
        <taxon>Actinomycetes</taxon>
        <taxon>Streptosporangiales</taxon>
        <taxon>Thermomonosporaceae</taxon>
        <taxon>Actinomadura</taxon>
    </lineage>
</organism>
<dbReference type="InterPro" id="IPR044068">
    <property type="entry name" value="CB"/>
</dbReference>
<feature type="region of interest" description="Disordered" evidence="3">
    <location>
        <begin position="1"/>
        <end position="188"/>
    </location>
</feature>
<comment type="caution">
    <text evidence="5">The sequence shown here is derived from an EMBL/GenBank/DDBJ whole genome shotgun (WGS) entry which is preliminary data.</text>
</comment>
<evidence type="ECO:0000259" key="4">
    <source>
        <dbReference type="PROSITE" id="PS51900"/>
    </source>
</evidence>
<dbReference type="RefSeq" id="WP_247815580.1">
    <property type="nucleotide sequence ID" value="NZ_JAKRKC020000002.1"/>
</dbReference>
<dbReference type="InterPro" id="IPR011010">
    <property type="entry name" value="DNA_brk_join_enz"/>
</dbReference>
<keyword evidence="1 2" id="KW-0238">DNA-binding</keyword>
<evidence type="ECO:0000313" key="5">
    <source>
        <dbReference type="EMBL" id="MCK2219056.1"/>
    </source>
</evidence>
<feature type="compositionally biased region" description="Basic and acidic residues" evidence="3">
    <location>
        <begin position="57"/>
        <end position="75"/>
    </location>
</feature>
<keyword evidence="6" id="KW-1185">Reference proteome</keyword>
<proteinExistence type="predicted"/>
<dbReference type="Proteomes" id="UP001317259">
    <property type="component" value="Unassembled WGS sequence"/>
</dbReference>
<evidence type="ECO:0000256" key="3">
    <source>
        <dbReference type="SAM" id="MobiDB-lite"/>
    </source>
</evidence>
<name>A0ABT0G378_9ACTN</name>
<evidence type="ECO:0000313" key="6">
    <source>
        <dbReference type="Proteomes" id="UP001317259"/>
    </source>
</evidence>
<sequence>MREGDPRTEPALPGGQEDPRPGTDDHGQERDDHGQERKEFRLPRRETVRGTTPAPARPHDASEHNRPSPAPDHRLPAPAPAMPAAPTAPRPAGPPAPAEPWPPTPEDDPTPLRPHPPTGTRPRSPSRASDAPGPQAHPGPRAPEPSGGDATPATPALPSGVTSVGDLPGLRPRRKPRDGGEAPAADVDLVDALDPQTWRVVAAWLHDKPSAATRQVALQVMASFLRWLPEAEPDVELLAVTGAHLEAFCEAARRGSIARTPGRPLTSKTVSRKRAALLSFYSFAWRCGVVRHNQVAGPRITRARRPGTARTLGADERRLLRKGVARLHADGRTTEAAAVALLELTGAAVEALAGLTRQDVRSVPDGPTSQPVVVTVNHGRDDVTAFLVSPLVRPLLRILCTSRPLGEPLLRRPDGRALDAGWLGSALTEAALAGGVPEERARLLTPAMLRATDVTDLLNDQGSFPPPSTRG</sequence>
<feature type="compositionally biased region" description="Basic and acidic residues" evidence="3">
    <location>
        <begin position="17"/>
        <end position="48"/>
    </location>
</feature>
<dbReference type="SUPFAM" id="SSF56349">
    <property type="entry name" value="DNA breaking-rejoining enzymes"/>
    <property type="match status" value="1"/>
</dbReference>
<evidence type="ECO:0000256" key="2">
    <source>
        <dbReference type="PROSITE-ProRule" id="PRU01248"/>
    </source>
</evidence>
<dbReference type="EMBL" id="JAKRKC020000002">
    <property type="protein sequence ID" value="MCK2219056.1"/>
    <property type="molecule type" value="Genomic_DNA"/>
</dbReference>
<feature type="compositionally biased region" description="Pro residues" evidence="3">
    <location>
        <begin position="77"/>
        <end position="104"/>
    </location>
</feature>
<dbReference type="InterPro" id="IPR010998">
    <property type="entry name" value="Integrase_recombinase_N"/>
</dbReference>
<gene>
    <name evidence="5" type="ORF">MF672_035465</name>
</gene>
<reference evidence="5 6" key="1">
    <citation type="submission" date="2022-04" db="EMBL/GenBank/DDBJ databases">
        <title>Genome draft of Actinomadura sp. ATCC 31491.</title>
        <authorList>
            <person name="Shi X."/>
            <person name="Du Y."/>
        </authorList>
    </citation>
    <scope>NUCLEOTIDE SEQUENCE [LARGE SCALE GENOMIC DNA]</scope>
    <source>
        <strain evidence="5 6">ATCC 31491</strain>
    </source>
</reference>
<evidence type="ECO:0000256" key="1">
    <source>
        <dbReference type="ARBA" id="ARBA00023125"/>
    </source>
</evidence>